<dbReference type="FunFam" id="3.30.70.270:FF:000020">
    <property type="entry name" value="Transposon Tf2-6 polyprotein-like Protein"/>
    <property type="match status" value="1"/>
</dbReference>
<gene>
    <name evidence="3" type="ORF">MTR67_011911</name>
</gene>
<keyword evidence="1" id="KW-0511">Multifunctional enzyme</keyword>
<evidence type="ECO:0000313" key="4">
    <source>
        <dbReference type="Proteomes" id="UP001234989"/>
    </source>
</evidence>
<evidence type="ECO:0000313" key="3">
    <source>
        <dbReference type="EMBL" id="WMV18526.1"/>
    </source>
</evidence>
<accession>A0AAF0Q7Z2</accession>
<evidence type="ECO:0000256" key="1">
    <source>
        <dbReference type="ARBA" id="ARBA00023268"/>
    </source>
</evidence>
<dbReference type="Gene3D" id="3.10.10.10">
    <property type="entry name" value="HIV Type 1 Reverse Transcriptase, subunit A, domain 1"/>
    <property type="match status" value="1"/>
</dbReference>
<sequence>MCIDYRQLNKVAIQNKYPLPRIDDSFDKLQGVSYFSKINLCSGYHQLWVKDSDIQKRAFQTRSVAFLGHIKLRNGIEVDPIKMDAVKSFHRPLTPCNIRSVFGLAGYYRMFVERFSSISSFLTALSQKKAKFIWSEACEKNFQELKHRLTFTPVLTLPEGMNGFVVYCDASRVGLGCVLVQKVKVIAYASSKLKIHEKNYPAHDL</sequence>
<organism evidence="3 4">
    <name type="scientific">Solanum verrucosum</name>
    <dbReference type="NCBI Taxonomy" id="315347"/>
    <lineage>
        <taxon>Eukaryota</taxon>
        <taxon>Viridiplantae</taxon>
        <taxon>Streptophyta</taxon>
        <taxon>Embryophyta</taxon>
        <taxon>Tracheophyta</taxon>
        <taxon>Spermatophyta</taxon>
        <taxon>Magnoliopsida</taxon>
        <taxon>eudicotyledons</taxon>
        <taxon>Gunneridae</taxon>
        <taxon>Pentapetalae</taxon>
        <taxon>asterids</taxon>
        <taxon>lamiids</taxon>
        <taxon>Solanales</taxon>
        <taxon>Solanaceae</taxon>
        <taxon>Solanoideae</taxon>
        <taxon>Solaneae</taxon>
        <taxon>Solanum</taxon>
    </lineage>
</organism>
<dbReference type="InterPro" id="IPR041577">
    <property type="entry name" value="RT_RNaseH_2"/>
</dbReference>
<proteinExistence type="predicted"/>
<dbReference type="SUPFAM" id="SSF56672">
    <property type="entry name" value="DNA/RNA polymerases"/>
    <property type="match status" value="1"/>
</dbReference>
<dbReference type="AlphaFoldDB" id="A0AAF0Q7Z2"/>
<keyword evidence="4" id="KW-1185">Reference proteome</keyword>
<dbReference type="InterPro" id="IPR043128">
    <property type="entry name" value="Rev_trsase/Diguanyl_cyclase"/>
</dbReference>
<dbReference type="PANTHER" id="PTHR37984:SF5">
    <property type="entry name" value="PROTEIN NYNRIN-LIKE"/>
    <property type="match status" value="1"/>
</dbReference>
<dbReference type="InterPro" id="IPR043502">
    <property type="entry name" value="DNA/RNA_pol_sf"/>
</dbReference>
<dbReference type="PANTHER" id="PTHR37984">
    <property type="entry name" value="PROTEIN CBG26694"/>
    <property type="match status" value="1"/>
</dbReference>
<dbReference type="Pfam" id="PF17919">
    <property type="entry name" value="RT_RNaseH_2"/>
    <property type="match status" value="1"/>
</dbReference>
<name>A0AAF0Q7Z2_SOLVR</name>
<dbReference type="EMBL" id="CP133614">
    <property type="protein sequence ID" value="WMV18526.1"/>
    <property type="molecule type" value="Genomic_DNA"/>
</dbReference>
<dbReference type="InterPro" id="IPR050951">
    <property type="entry name" value="Retrovirus_Pol_polyprotein"/>
</dbReference>
<dbReference type="Gene3D" id="3.30.70.270">
    <property type="match status" value="2"/>
</dbReference>
<dbReference type="Proteomes" id="UP001234989">
    <property type="component" value="Chromosome 3"/>
</dbReference>
<evidence type="ECO:0000259" key="2">
    <source>
        <dbReference type="Pfam" id="PF17919"/>
    </source>
</evidence>
<feature type="domain" description="Reverse transcriptase/retrotransposon-derived protein RNase H-like" evidence="2">
    <location>
        <begin position="134"/>
        <end position="204"/>
    </location>
</feature>
<reference evidence="3" key="1">
    <citation type="submission" date="2023-08" db="EMBL/GenBank/DDBJ databases">
        <title>A de novo genome assembly of Solanum verrucosum Schlechtendal, a Mexican diploid species geographically isolated from the other diploid A-genome species in potato relatives.</title>
        <authorList>
            <person name="Hosaka K."/>
        </authorList>
    </citation>
    <scope>NUCLEOTIDE SEQUENCE</scope>
    <source>
        <tissue evidence="3">Young leaves</tissue>
    </source>
</reference>
<dbReference type="GO" id="GO:0003824">
    <property type="term" value="F:catalytic activity"/>
    <property type="evidence" value="ECO:0007669"/>
    <property type="project" value="UniProtKB-KW"/>
</dbReference>
<protein>
    <recommendedName>
        <fullName evidence="2">Reverse transcriptase/retrotransposon-derived protein RNase H-like domain-containing protein</fullName>
    </recommendedName>
</protein>